<dbReference type="EMBL" id="SHKY01000001">
    <property type="protein sequence ID" value="RZU50924.1"/>
    <property type="molecule type" value="Genomic_DNA"/>
</dbReference>
<dbReference type="Gene3D" id="3.30.70.1060">
    <property type="entry name" value="Dimeric alpha+beta barrel"/>
    <property type="match status" value="1"/>
</dbReference>
<evidence type="ECO:0000313" key="4">
    <source>
        <dbReference type="Proteomes" id="UP000292564"/>
    </source>
</evidence>
<comment type="similarity">
    <text evidence="1">Belongs to the YciI family.</text>
</comment>
<comment type="caution">
    <text evidence="3">The sequence shown here is derived from an EMBL/GenBank/DDBJ whole genome shotgun (WGS) entry which is preliminary data.</text>
</comment>
<accession>A0A4Q7ZK70</accession>
<dbReference type="InterPro" id="IPR011008">
    <property type="entry name" value="Dimeric_a/b-barrel"/>
</dbReference>
<sequence length="67" mass="6983">MYLMISTYLAPLDEIDQARADHLAFLGGLSEAGVLVSAGRQNPPAGGVVLLDAATAQQARDLMADDP</sequence>
<protein>
    <submittedName>
        <fullName evidence="3">Uncharacterized protein YciI</fullName>
    </submittedName>
</protein>
<keyword evidence="4" id="KW-1185">Reference proteome</keyword>
<dbReference type="SUPFAM" id="SSF54909">
    <property type="entry name" value="Dimeric alpha+beta barrel"/>
    <property type="match status" value="1"/>
</dbReference>
<dbReference type="Proteomes" id="UP000292564">
    <property type="component" value="Unassembled WGS sequence"/>
</dbReference>
<reference evidence="3 4" key="1">
    <citation type="submission" date="2019-02" db="EMBL/GenBank/DDBJ databases">
        <title>Sequencing the genomes of 1000 actinobacteria strains.</title>
        <authorList>
            <person name="Klenk H.-P."/>
        </authorList>
    </citation>
    <scope>NUCLEOTIDE SEQUENCE [LARGE SCALE GENOMIC DNA]</scope>
    <source>
        <strain evidence="3 4">DSM 45162</strain>
    </source>
</reference>
<name>A0A4Q7ZK70_9ACTN</name>
<feature type="domain" description="YCII-related" evidence="2">
    <location>
        <begin position="1"/>
        <end position="67"/>
    </location>
</feature>
<evidence type="ECO:0000313" key="3">
    <source>
        <dbReference type="EMBL" id="RZU50924.1"/>
    </source>
</evidence>
<dbReference type="Pfam" id="PF03795">
    <property type="entry name" value="YCII"/>
    <property type="match status" value="1"/>
</dbReference>
<dbReference type="AlphaFoldDB" id="A0A4Q7ZK70"/>
<evidence type="ECO:0000256" key="1">
    <source>
        <dbReference type="ARBA" id="ARBA00007689"/>
    </source>
</evidence>
<evidence type="ECO:0000259" key="2">
    <source>
        <dbReference type="Pfam" id="PF03795"/>
    </source>
</evidence>
<proteinExistence type="inferred from homology"/>
<organism evidence="3 4">
    <name type="scientific">Krasilnikovia cinnamomea</name>
    <dbReference type="NCBI Taxonomy" id="349313"/>
    <lineage>
        <taxon>Bacteria</taxon>
        <taxon>Bacillati</taxon>
        <taxon>Actinomycetota</taxon>
        <taxon>Actinomycetes</taxon>
        <taxon>Micromonosporales</taxon>
        <taxon>Micromonosporaceae</taxon>
        <taxon>Krasilnikovia</taxon>
    </lineage>
</organism>
<dbReference type="InterPro" id="IPR005545">
    <property type="entry name" value="YCII"/>
</dbReference>
<gene>
    <name evidence="3" type="ORF">EV385_2716</name>
</gene>